<sequence length="347" mass="37046">MSALGWPFLIGRVRGAGHRVVVAPGFMITAGTEAELDAVSGRAGEGEVVTYALPGGQHLAVAVVVAARAADFGLEGEGPLRDRAGRTILLTEGLVIPSNAPHPCAQDLQRAHRDVVPAYREFWVLEEDYTTTASGPLKLIGQGRQAGKLVPTSRTGSKRPWRRRRWVDRLFLLATLGSVLLSGLTVTLNHLRLPGEVASAPPTNSVTSAPPACSTAVCLLSPDQLDEGVRTTLTPADGVDLRWDATCRGALVSWTGEEAPELRVGWDGSDRKHVDLSKFSRVRLDLDSTGEVAVVLTDDSGGTRAATPDREEPSAWTLPEVDLGAVRSIAVRPSSRTELCLRGLTFE</sequence>
<evidence type="ECO:0000313" key="2">
    <source>
        <dbReference type="Proteomes" id="UP000002213"/>
    </source>
</evidence>
<gene>
    <name evidence="1" type="ordered locus">Amir_3155</name>
</gene>
<accession>C6W845</accession>
<dbReference type="AlphaFoldDB" id="C6W845"/>
<dbReference type="EMBL" id="CP001630">
    <property type="protein sequence ID" value="ACU37066.1"/>
    <property type="molecule type" value="Genomic_DNA"/>
</dbReference>
<dbReference type="HOGENOM" id="CLU_798394_0_0_11"/>
<protein>
    <submittedName>
        <fullName evidence="1">Uncharacterized protein</fullName>
    </submittedName>
</protein>
<reference evidence="1 2" key="1">
    <citation type="journal article" date="2009" name="Stand. Genomic Sci.">
        <title>Complete genome sequence of Actinosynnema mirum type strain (101).</title>
        <authorList>
            <person name="Land M."/>
            <person name="Lapidus A."/>
            <person name="Mayilraj S."/>
            <person name="Chen F."/>
            <person name="Copeland A."/>
            <person name="Del Rio T.G."/>
            <person name="Nolan M."/>
            <person name="Lucas S."/>
            <person name="Tice H."/>
            <person name="Cheng J.F."/>
            <person name="Chertkov O."/>
            <person name="Bruce D."/>
            <person name="Goodwin L."/>
            <person name="Pitluck S."/>
            <person name="Rohde M."/>
            <person name="Goker M."/>
            <person name="Pati A."/>
            <person name="Ivanova N."/>
            <person name="Mavromatis K."/>
            <person name="Chen A."/>
            <person name="Palaniappan K."/>
            <person name="Hauser L."/>
            <person name="Chang Y.J."/>
            <person name="Jeffries C.C."/>
            <person name="Brettin T."/>
            <person name="Detter J.C."/>
            <person name="Han C."/>
            <person name="Chain P."/>
            <person name="Tindall B.J."/>
            <person name="Bristow J."/>
            <person name="Eisen J.A."/>
            <person name="Markowitz V."/>
            <person name="Hugenholtz P."/>
            <person name="Kyrpides N.C."/>
            <person name="Klenk H.P."/>
        </authorList>
    </citation>
    <scope>NUCLEOTIDE SEQUENCE [LARGE SCALE GENOMIC DNA]</scope>
    <source>
        <strain evidence="2">ATCC 29888 / DSM 43827 / JCM 3225 / NBRC 14064 / NCIMB 13271 / NRRL B-12336 / IMRU 3971 / 101</strain>
    </source>
</reference>
<dbReference type="eggNOG" id="ENOG5033MQ9">
    <property type="taxonomic scope" value="Bacteria"/>
</dbReference>
<keyword evidence="2" id="KW-1185">Reference proteome</keyword>
<proteinExistence type="predicted"/>
<evidence type="ECO:0000313" key="1">
    <source>
        <dbReference type="EMBL" id="ACU37066.1"/>
    </source>
</evidence>
<organism evidence="1 2">
    <name type="scientific">Actinosynnema mirum (strain ATCC 29888 / DSM 43827 / JCM 3225 / NBRC 14064 / NCIMB 13271 / NRRL B-12336 / IMRU 3971 / 101)</name>
    <dbReference type="NCBI Taxonomy" id="446462"/>
    <lineage>
        <taxon>Bacteria</taxon>
        <taxon>Bacillati</taxon>
        <taxon>Actinomycetota</taxon>
        <taxon>Actinomycetes</taxon>
        <taxon>Pseudonocardiales</taxon>
        <taxon>Pseudonocardiaceae</taxon>
        <taxon>Actinosynnema</taxon>
    </lineage>
</organism>
<dbReference type="Proteomes" id="UP000002213">
    <property type="component" value="Chromosome"/>
</dbReference>
<name>C6W845_ACTMD</name>
<dbReference type="KEGG" id="ami:Amir_3155"/>